<dbReference type="Proteomes" id="UP000541109">
    <property type="component" value="Unassembled WGS sequence"/>
</dbReference>
<keyword evidence="2" id="KW-1185">Reference proteome</keyword>
<sequence>MKTGNWSRLFGVVIACTVLTGCITAERARTLLSFAERTTQEDKKLIINYFRNNYNDPYSIRDAEISDTIVGLKGRKMICVYLNSKNSFGAYAGRKLVEFNLVYNRIIWYWEDQNSCQMLVNHGLKLHPFPEAERI</sequence>
<proteinExistence type="predicted"/>
<evidence type="ECO:0000313" key="2">
    <source>
        <dbReference type="Proteomes" id="UP000541109"/>
    </source>
</evidence>
<dbReference type="PROSITE" id="PS51257">
    <property type="entry name" value="PROKAR_LIPOPROTEIN"/>
    <property type="match status" value="1"/>
</dbReference>
<name>A0A839AGV8_9HYPH</name>
<gene>
    <name evidence="1" type="ORF">H2509_12720</name>
</gene>
<accession>A0A839AGV8</accession>
<evidence type="ECO:0000313" key="1">
    <source>
        <dbReference type="EMBL" id="MBA5777987.1"/>
    </source>
</evidence>
<reference evidence="1 2" key="1">
    <citation type="submission" date="2020-07" db="EMBL/GenBank/DDBJ databases">
        <title>Stappia sp., F7233, whole genome shotgun sequencing project.</title>
        <authorList>
            <person name="Jiang S."/>
            <person name="Liu Z.W."/>
            <person name="Du Z.J."/>
        </authorList>
    </citation>
    <scope>NUCLEOTIDE SEQUENCE [LARGE SCALE GENOMIC DNA]</scope>
    <source>
        <strain evidence="1 2">F7233</strain>
    </source>
</reference>
<comment type="caution">
    <text evidence="1">The sequence shown here is derived from an EMBL/GenBank/DDBJ whole genome shotgun (WGS) entry which is preliminary data.</text>
</comment>
<protein>
    <recommendedName>
        <fullName evidence="3">Lipoprotein</fullName>
    </recommendedName>
</protein>
<organism evidence="1 2">
    <name type="scientific">Stappia albiluteola</name>
    <dbReference type="NCBI Taxonomy" id="2758565"/>
    <lineage>
        <taxon>Bacteria</taxon>
        <taxon>Pseudomonadati</taxon>
        <taxon>Pseudomonadota</taxon>
        <taxon>Alphaproteobacteria</taxon>
        <taxon>Hyphomicrobiales</taxon>
        <taxon>Stappiaceae</taxon>
        <taxon>Stappia</taxon>
    </lineage>
</organism>
<evidence type="ECO:0008006" key="3">
    <source>
        <dbReference type="Google" id="ProtNLM"/>
    </source>
</evidence>
<dbReference type="AlphaFoldDB" id="A0A839AGV8"/>
<dbReference type="EMBL" id="JACFXV010000054">
    <property type="protein sequence ID" value="MBA5777987.1"/>
    <property type="molecule type" value="Genomic_DNA"/>
</dbReference>
<dbReference type="RefSeq" id="WP_182165947.1">
    <property type="nucleotide sequence ID" value="NZ_JACFXV010000054.1"/>
</dbReference>